<comment type="caution">
    <text evidence="2">The sequence shown here is derived from an EMBL/GenBank/DDBJ whole genome shotgun (WGS) entry which is preliminary data.</text>
</comment>
<dbReference type="Proteomes" id="UP001589810">
    <property type="component" value="Unassembled WGS sequence"/>
</dbReference>
<evidence type="ECO:0000313" key="2">
    <source>
        <dbReference type="EMBL" id="MFC0541075.1"/>
    </source>
</evidence>
<keyword evidence="3" id="KW-1185">Reference proteome</keyword>
<dbReference type="InterPro" id="IPR011990">
    <property type="entry name" value="TPR-like_helical_dom_sf"/>
</dbReference>
<name>A0ABV6ML90_9PSEU</name>
<evidence type="ECO:0000313" key="3">
    <source>
        <dbReference type="Proteomes" id="UP001589810"/>
    </source>
</evidence>
<proteinExistence type="predicted"/>
<reference evidence="2 3" key="1">
    <citation type="submission" date="2024-09" db="EMBL/GenBank/DDBJ databases">
        <authorList>
            <person name="Sun Q."/>
            <person name="Mori K."/>
        </authorList>
    </citation>
    <scope>NUCLEOTIDE SEQUENCE [LARGE SCALE GENOMIC DNA]</scope>
    <source>
        <strain evidence="2 3">TBRC 1432</strain>
    </source>
</reference>
<gene>
    <name evidence="2" type="ORF">ACFFH7_06255</name>
</gene>
<accession>A0ABV6ML90</accession>
<feature type="compositionally biased region" description="Basic and acidic residues" evidence="1">
    <location>
        <begin position="348"/>
        <end position="366"/>
    </location>
</feature>
<evidence type="ECO:0000256" key="1">
    <source>
        <dbReference type="SAM" id="MobiDB-lite"/>
    </source>
</evidence>
<dbReference type="EMBL" id="JBHLUD010000001">
    <property type="protein sequence ID" value="MFC0541075.1"/>
    <property type="molecule type" value="Genomic_DNA"/>
</dbReference>
<dbReference type="RefSeq" id="WP_273939906.1">
    <property type="nucleotide sequence ID" value="NZ_CP097263.1"/>
</dbReference>
<dbReference type="Gene3D" id="1.25.40.10">
    <property type="entry name" value="Tetratricopeptide repeat domain"/>
    <property type="match status" value="1"/>
</dbReference>
<organism evidence="2 3">
    <name type="scientific">Kutzneria chonburiensis</name>
    <dbReference type="NCBI Taxonomy" id="1483604"/>
    <lineage>
        <taxon>Bacteria</taxon>
        <taxon>Bacillati</taxon>
        <taxon>Actinomycetota</taxon>
        <taxon>Actinomycetes</taxon>
        <taxon>Pseudonocardiales</taxon>
        <taxon>Pseudonocardiaceae</taxon>
        <taxon>Kutzneria</taxon>
    </lineage>
</organism>
<sequence length="366" mass="41221">MMEAARQELAKVRARAEWPELGYEEGKDAEGLTYDRNAVRRAKVLWALQYDHGPEDLPLVRWIAEQEARCRHEAPFQGMTEETELAGFLLAEHGELQDVWRHWQIKRANFDTWCGYDLQYLVAAGVRATVDFVRASDDAERDGVLERLLDGAGEPHVSEEELDEWRQHIRQRFSTDPNDEDPLTWVERAKLAGEFELARGDLTDWAAGRPRDKATLSVLSYEWADLGDFAAAAEAQRESVAFADTAWDSASAWQRLAGLERQAGDAEAAWQALVECRKALADVADWQGVGLGRMYVEELFLLTATAPADLAPTVFAEADRQAREVPGLPLVVLRAAVDAAESVNDQASAERYRDLRDAEEERIRKP</sequence>
<protein>
    <submittedName>
        <fullName evidence="2">Uncharacterized protein</fullName>
    </submittedName>
</protein>
<feature type="region of interest" description="Disordered" evidence="1">
    <location>
        <begin position="342"/>
        <end position="366"/>
    </location>
</feature>